<proteinExistence type="predicted"/>
<gene>
    <name evidence="1" type="ORF">LX24_01867</name>
</gene>
<reference evidence="1 2" key="1">
    <citation type="submission" date="2019-07" db="EMBL/GenBank/DDBJ databases">
        <title>Genomic Encyclopedia of Type Strains, Phase I: the one thousand microbial genomes (KMG-I) project.</title>
        <authorList>
            <person name="Kyrpides N."/>
        </authorList>
    </citation>
    <scope>NUCLEOTIDE SEQUENCE [LARGE SCALE GENOMIC DNA]</scope>
    <source>
        <strain evidence="1 2">DSM 6562</strain>
    </source>
</reference>
<dbReference type="EMBL" id="VNHM01000009">
    <property type="protein sequence ID" value="TYO95138.1"/>
    <property type="molecule type" value="Genomic_DNA"/>
</dbReference>
<accession>A0A5S4ZQJ1</accession>
<keyword evidence="2" id="KW-1185">Reference proteome</keyword>
<dbReference type="Pfam" id="PF10055">
    <property type="entry name" value="DUF2292"/>
    <property type="match status" value="1"/>
</dbReference>
<protein>
    <submittedName>
        <fullName evidence="1">Uncharacterized protein DUF2292</fullName>
    </submittedName>
</protein>
<dbReference type="Proteomes" id="UP000323166">
    <property type="component" value="Unassembled WGS sequence"/>
</dbReference>
<organism evidence="1 2">
    <name type="scientific">Desulfallas thermosapovorans DSM 6562</name>
    <dbReference type="NCBI Taxonomy" id="1121431"/>
    <lineage>
        <taxon>Bacteria</taxon>
        <taxon>Bacillati</taxon>
        <taxon>Bacillota</taxon>
        <taxon>Clostridia</taxon>
        <taxon>Eubacteriales</taxon>
        <taxon>Desulfallaceae</taxon>
        <taxon>Desulfallas</taxon>
    </lineage>
</organism>
<dbReference type="InterPro" id="IPR018743">
    <property type="entry name" value="DUF2292"/>
</dbReference>
<evidence type="ECO:0000313" key="2">
    <source>
        <dbReference type="Proteomes" id="UP000323166"/>
    </source>
</evidence>
<dbReference type="RefSeq" id="WP_207706577.1">
    <property type="nucleotide sequence ID" value="NZ_VNHM01000009.1"/>
</dbReference>
<evidence type="ECO:0000313" key="1">
    <source>
        <dbReference type="EMBL" id="TYO95138.1"/>
    </source>
</evidence>
<name>A0A5S4ZQJ1_9FIRM</name>
<comment type="caution">
    <text evidence="1">The sequence shown here is derived from an EMBL/GenBank/DDBJ whole genome shotgun (WGS) entry which is preliminary data.</text>
</comment>
<dbReference type="AlphaFoldDB" id="A0A5S4ZQJ1"/>
<sequence>MAGEVIAMKKTGGSKTEYQAVMLHPVERRFVEYLRKLRYANLEVKVQDGLPVMAEKVTEKVKFTDN</sequence>